<accession>A0A078LYK7</accession>
<feature type="chain" id="PRO_5038529306" description="DUF4352 domain-containing protein" evidence="3">
    <location>
        <begin position="19"/>
        <end position="195"/>
    </location>
</feature>
<dbReference type="HOGENOM" id="CLU_1394718_0_0_9"/>
<dbReference type="OrthoDB" id="2705494at2"/>
<dbReference type="Gene3D" id="2.60.40.1240">
    <property type="match status" value="1"/>
</dbReference>
<dbReference type="RefSeq" id="WP_035807576.1">
    <property type="nucleotide sequence ID" value="NZ_CCSE01000001.1"/>
</dbReference>
<dbReference type="STRING" id="1461582.BN1048_00236"/>
<evidence type="ECO:0000259" key="4">
    <source>
        <dbReference type="Pfam" id="PF11611"/>
    </source>
</evidence>
<feature type="domain" description="DUF4352" evidence="4">
    <location>
        <begin position="73"/>
        <end position="170"/>
    </location>
</feature>
<evidence type="ECO:0000256" key="1">
    <source>
        <dbReference type="ARBA" id="ARBA00022729"/>
    </source>
</evidence>
<evidence type="ECO:0000256" key="3">
    <source>
        <dbReference type="SAM" id="SignalP"/>
    </source>
</evidence>
<feature type="signal peptide" evidence="3">
    <location>
        <begin position="1"/>
        <end position="18"/>
    </location>
</feature>
<evidence type="ECO:0000313" key="5">
    <source>
        <dbReference type="EMBL" id="CDZ99114.1"/>
    </source>
</evidence>
<dbReference type="AlphaFoldDB" id="A0A078LYK7"/>
<feature type="compositionally biased region" description="Acidic residues" evidence="2">
    <location>
        <begin position="24"/>
        <end position="42"/>
    </location>
</feature>
<reference evidence="5 6" key="1">
    <citation type="submission" date="2014-07" db="EMBL/GenBank/DDBJ databases">
        <authorList>
            <person name="Urmite Genomes Urmite Genomes"/>
        </authorList>
    </citation>
    <scope>NUCLEOTIDE SEQUENCE [LARGE SCALE GENOMIC DNA]</scope>
    <source>
        <strain evidence="5 6">13MG44_air</strain>
    </source>
</reference>
<feature type="region of interest" description="Disordered" evidence="2">
    <location>
        <begin position="23"/>
        <end position="53"/>
    </location>
</feature>
<name>A0A078LYK7_9STAP</name>
<sequence length="195" mass="20971">MKKILITFLSALFVLVLAACGSEETNEGSEEGTDDTETEESGDNSSSGDFHEGAFDIGETINIQTFPSKQPVELTVNDLQLTTEVEGKSIEDYISNPLPEQRLLVADVTITNNGEESIIPVSELPTTKQEDGSGNDGAKTDLFTEFEQPVEPGDEISGTLVFTTSTSNSYDTISMNIKDGLEGHVFVEIPGINAE</sequence>
<evidence type="ECO:0000313" key="6">
    <source>
        <dbReference type="Proteomes" id="UP000044136"/>
    </source>
</evidence>
<evidence type="ECO:0000256" key="2">
    <source>
        <dbReference type="SAM" id="MobiDB-lite"/>
    </source>
</evidence>
<dbReference type="EMBL" id="CCSE01000001">
    <property type="protein sequence ID" value="CDZ99114.1"/>
    <property type="molecule type" value="Genomic_DNA"/>
</dbReference>
<protein>
    <recommendedName>
        <fullName evidence="4">DUF4352 domain-containing protein</fullName>
    </recommendedName>
</protein>
<dbReference type="InterPro" id="IPR029050">
    <property type="entry name" value="Immunoprotect_excell_Ig-like"/>
</dbReference>
<organism evidence="5 6">
    <name type="scientific">Jeotgalicoccus saudimassiliensis</name>
    <dbReference type="NCBI Taxonomy" id="1461582"/>
    <lineage>
        <taxon>Bacteria</taxon>
        <taxon>Bacillati</taxon>
        <taxon>Bacillota</taxon>
        <taxon>Bacilli</taxon>
        <taxon>Bacillales</taxon>
        <taxon>Staphylococcaceae</taxon>
        <taxon>Jeotgalicoccus</taxon>
    </lineage>
</organism>
<proteinExistence type="predicted"/>
<dbReference type="InterPro" id="IPR029051">
    <property type="entry name" value="DUF4352"/>
</dbReference>
<dbReference type="Proteomes" id="UP000044136">
    <property type="component" value="Unassembled WGS sequence"/>
</dbReference>
<dbReference type="PROSITE" id="PS51257">
    <property type="entry name" value="PROKAR_LIPOPROTEIN"/>
    <property type="match status" value="1"/>
</dbReference>
<dbReference type="Pfam" id="PF11611">
    <property type="entry name" value="DUF4352"/>
    <property type="match status" value="1"/>
</dbReference>
<keyword evidence="1 3" id="KW-0732">Signal</keyword>
<keyword evidence="6" id="KW-1185">Reference proteome</keyword>
<gene>
    <name evidence="5" type="ORF">BN1048_00236</name>
</gene>